<feature type="compositionally biased region" description="Gly residues" evidence="1">
    <location>
        <begin position="270"/>
        <end position="279"/>
    </location>
</feature>
<reference evidence="3" key="1">
    <citation type="journal article" date="2015" name="Genome Announc.">
        <title>Draft genome sequence of the cellulolytic fungus Chaetomium globosum.</title>
        <authorList>
            <person name="Cuomo C.A."/>
            <person name="Untereiner W.A."/>
            <person name="Ma L.-J."/>
            <person name="Grabherr M."/>
            <person name="Birren B.W."/>
        </authorList>
    </citation>
    <scope>NUCLEOTIDE SEQUENCE [LARGE SCALE GENOMIC DNA]</scope>
    <source>
        <strain evidence="3">ATCC 6205 / CBS 148.51 / DSM 1962 / NBRC 6347 / NRRL 1970</strain>
    </source>
</reference>
<dbReference type="eggNOG" id="ENOG502SANZ">
    <property type="taxonomic scope" value="Eukaryota"/>
</dbReference>
<dbReference type="Proteomes" id="UP000001056">
    <property type="component" value="Unassembled WGS sequence"/>
</dbReference>
<feature type="compositionally biased region" description="Basic and acidic residues" evidence="1">
    <location>
        <begin position="127"/>
        <end position="138"/>
    </location>
</feature>
<evidence type="ECO:0000313" key="2">
    <source>
        <dbReference type="EMBL" id="EAQ92668.1"/>
    </source>
</evidence>
<feature type="compositionally biased region" description="Low complexity" evidence="1">
    <location>
        <begin position="326"/>
        <end position="341"/>
    </location>
</feature>
<feature type="region of interest" description="Disordered" evidence="1">
    <location>
        <begin position="152"/>
        <end position="175"/>
    </location>
</feature>
<dbReference type="InParanoid" id="Q2HFV1"/>
<dbReference type="HOGENOM" id="CLU_059580_2_0_1"/>
<dbReference type="STRING" id="306901.Q2HFV1"/>
<keyword evidence="3" id="KW-1185">Reference proteome</keyword>
<feature type="region of interest" description="Disordered" evidence="1">
    <location>
        <begin position="1"/>
        <end position="38"/>
    </location>
</feature>
<dbReference type="InterPro" id="IPR046591">
    <property type="entry name" value="DUF6649"/>
</dbReference>
<feature type="compositionally biased region" description="Basic and acidic residues" evidence="1">
    <location>
        <begin position="309"/>
        <end position="322"/>
    </location>
</feature>
<dbReference type="OMA" id="DETPHRI"/>
<dbReference type="EMBL" id="CH408029">
    <property type="protein sequence ID" value="EAQ92668.1"/>
    <property type="molecule type" value="Genomic_DNA"/>
</dbReference>
<accession>Q2HFV1</accession>
<gene>
    <name evidence="2" type="ORF">CHGG_00903</name>
</gene>
<sequence>MTQSLKRRPIAAGATQASRPAQPRPRGLSATHPTSRPSPLAISAVPVFSPLAAGGPVVRAIGLETVDGEEWQREGKKVELLAIVNPAGRGPLKMDGVGIDQFHHQHLKKGPFSAQQLPLHPPRKRKAETAPENNERLSKRLSLLNLGMLRPVLSQRPPSIPPQPHQPVNTAPEQSGQKLYVPVENPISQSSQQPTTASPKKHHSRKPPAADDTQMQLDDTKHKVYIYNLDDELSSSDNDSDHESKLVFLPDIEKHLRSSRIPSHVLDPRPGGGGGGGGKELVLYRVPSSLTVPEEQDSVRKAIIEARERAREKQRVEREQRDAPGVMVPEVMASSPSSSSSVGGGVPMDTELLPVLEEDDPDAMELD</sequence>
<feature type="compositionally biased region" description="Acidic residues" evidence="1">
    <location>
        <begin position="356"/>
        <end position="367"/>
    </location>
</feature>
<evidence type="ECO:0000256" key="1">
    <source>
        <dbReference type="SAM" id="MobiDB-lite"/>
    </source>
</evidence>
<feature type="region of interest" description="Disordered" evidence="1">
    <location>
        <begin position="261"/>
        <end position="281"/>
    </location>
</feature>
<evidence type="ECO:0000313" key="3">
    <source>
        <dbReference type="Proteomes" id="UP000001056"/>
    </source>
</evidence>
<feature type="region of interest" description="Disordered" evidence="1">
    <location>
        <begin position="309"/>
        <end position="367"/>
    </location>
</feature>
<proteinExistence type="predicted"/>
<protein>
    <submittedName>
        <fullName evidence="2">Uncharacterized protein</fullName>
    </submittedName>
</protein>
<dbReference type="OrthoDB" id="5345504at2759"/>
<dbReference type="Pfam" id="PF20354">
    <property type="entry name" value="DUF6649"/>
    <property type="match status" value="1"/>
</dbReference>
<name>Q2HFV1_CHAGB</name>
<dbReference type="AlphaFoldDB" id="Q2HFV1"/>
<feature type="region of interest" description="Disordered" evidence="1">
    <location>
        <begin position="188"/>
        <end position="218"/>
    </location>
</feature>
<dbReference type="RefSeq" id="XP_001220124.1">
    <property type="nucleotide sequence ID" value="XM_001220123.1"/>
</dbReference>
<feature type="region of interest" description="Disordered" evidence="1">
    <location>
        <begin position="110"/>
        <end position="138"/>
    </location>
</feature>
<dbReference type="VEuPathDB" id="FungiDB:CHGG_00903"/>
<organism evidence="2 3">
    <name type="scientific">Chaetomium globosum (strain ATCC 6205 / CBS 148.51 / DSM 1962 / NBRC 6347 / NRRL 1970)</name>
    <name type="common">Soil fungus</name>
    <dbReference type="NCBI Taxonomy" id="306901"/>
    <lineage>
        <taxon>Eukaryota</taxon>
        <taxon>Fungi</taxon>
        <taxon>Dikarya</taxon>
        <taxon>Ascomycota</taxon>
        <taxon>Pezizomycotina</taxon>
        <taxon>Sordariomycetes</taxon>
        <taxon>Sordariomycetidae</taxon>
        <taxon>Sordariales</taxon>
        <taxon>Chaetomiaceae</taxon>
        <taxon>Chaetomium</taxon>
    </lineage>
</organism>
<dbReference type="GeneID" id="4386355"/>